<protein>
    <submittedName>
        <fullName evidence="2">Uncharacterized protein</fullName>
    </submittedName>
</protein>
<evidence type="ECO:0000313" key="3">
    <source>
        <dbReference type="Proteomes" id="UP000317036"/>
    </source>
</evidence>
<dbReference type="AlphaFoldDB" id="A0A559K5H3"/>
<sequence length="218" mass="25624">MKDIINIGLDWKKPALTITSDWSILIFLFLIICLIFLLKKLNLFHWFSKKIFGTADIEVEIGAGVKVKAKVDRSKENIYIAHRILVELETRKAAIDIEPEKDVIEDLYNSWYNLFGVIRTEMKNIPAKYLDEPGTQDLLNLSRDILNKGLRPHLTKYQAAFKRWYDTEKSADGNKKKPPQEIQKEYDHYQEIIDEMKIVNQILKQYADGLRKIIWKQN</sequence>
<name>A0A559K5H3_9BACL</name>
<dbReference type="RefSeq" id="WP_144851866.1">
    <property type="nucleotide sequence ID" value="NZ_VNJI01000038.1"/>
</dbReference>
<evidence type="ECO:0000313" key="2">
    <source>
        <dbReference type="EMBL" id="TVY07346.1"/>
    </source>
</evidence>
<dbReference type="Proteomes" id="UP000317036">
    <property type="component" value="Unassembled WGS sequence"/>
</dbReference>
<comment type="caution">
    <text evidence="2">The sequence shown here is derived from an EMBL/GenBank/DDBJ whole genome shotgun (WGS) entry which is preliminary data.</text>
</comment>
<organism evidence="2 3">
    <name type="scientific">Paenibacillus cremeus</name>
    <dbReference type="NCBI Taxonomy" id="2163881"/>
    <lineage>
        <taxon>Bacteria</taxon>
        <taxon>Bacillati</taxon>
        <taxon>Bacillota</taxon>
        <taxon>Bacilli</taxon>
        <taxon>Bacillales</taxon>
        <taxon>Paenibacillaceae</taxon>
        <taxon>Paenibacillus</taxon>
    </lineage>
</organism>
<keyword evidence="3" id="KW-1185">Reference proteome</keyword>
<keyword evidence="1" id="KW-0812">Transmembrane</keyword>
<dbReference type="EMBL" id="VNJI01000038">
    <property type="protein sequence ID" value="TVY07346.1"/>
    <property type="molecule type" value="Genomic_DNA"/>
</dbReference>
<accession>A0A559K5H3</accession>
<gene>
    <name evidence="2" type="ORF">FPZ49_24185</name>
</gene>
<proteinExistence type="predicted"/>
<reference evidence="2 3" key="1">
    <citation type="submission" date="2019-07" db="EMBL/GenBank/DDBJ databases">
        <authorList>
            <person name="Kim J."/>
        </authorList>
    </citation>
    <scope>NUCLEOTIDE SEQUENCE [LARGE SCALE GENOMIC DNA]</scope>
    <source>
        <strain evidence="2 3">JC52</strain>
    </source>
</reference>
<dbReference type="OrthoDB" id="8481986at2"/>
<keyword evidence="1" id="KW-0472">Membrane</keyword>
<keyword evidence="1" id="KW-1133">Transmembrane helix</keyword>
<feature type="transmembrane region" description="Helical" evidence="1">
    <location>
        <begin position="20"/>
        <end position="38"/>
    </location>
</feature>
<evidence type="ECO:0000256" key="1">
    <source>
        <dbReference type="SAM" id="Phobius"/>
    </source>
</evidence>